<sequence>MQTQGQSGRSAGARNLGSLERYVRLAGGLLLFGAAQAMGRRAATARTALMTLGAMKIAEGILGWCPLVHAWTCAETAVASAGNRRPAAQAEGTQAAPVGQADEAVTNAENEAATNTGKDAASSRKVNFVRPERAGSRAARRTEPEARRAASDDPLHETAQGAHAANARNRREATSRATEDATVH</sequence>
<comment type="caution">
    <text evidence="3">The sequence shown here is derived from an EMBL/GenBank/DDBJ whole genome shotgun (WGS) entry which is preliminary data.</text>
</comment>
<protein>
    <recommendedName>
        <fullName evidence="2">Inner membrane protein YgaP-like transmembrane domain-containing protein</fullName>
    </recommendedName>
</protein>
<organism evidence="3 4">
    <name type="scientific">Alicyclobacillus cellulosilyticus</name>
    <dbReference type="NCBI Taxonomy" id="1003997"/>
    <lineage>
        <taxon>Bacteria</taxon>
        <taxon>Bacillati</taxon>
        <taxon>Bacillota</taxon>
        <taxon>Bacilli</taxon>
        <taxon>Bacillales</taxon>
        <taxon>Alicyclobacillaceae</taxon>
        <taxon>Alicyclobacillus</taxon>
    </lineage>
</organism>
<evidence type="ECO:0000256" key="1">
    <source>
        <dbReference type="SAM" id="MobiDB-lite"/>
    </source>
</evidence>
<evidence type="ECO:0000313" key="3">
    <source>
        <dbReference type="EMBL" id="GGI96997.1"/>
    </source>
</evidence>
<name>A0A917K172_9BACL</name>
<feature type="compositionally biased region" description="Basic and acidic residues" evidence="1">
    <location>
        <begin position="130"/>
        <end position="156"/>
    </location>
</feature>
<gene>
    <name evidence="3" type="ORF">GCM10010885_03230</name>
</gene>
<dbReference type="InterPro" id="IPR021309">
    <property type="entry name" value="YgaP-like_TM"/>
</dbReference>
<feature type="compositionally biased region" description="Basic and acidic residues" evidence="1">
    <location>
        <begin position="169"/>
        <end position="184"/>
    </location>
</feature>
<feature type="domain" description="Inner membrane protein YgaP-like transmembrane" evidence="2">
    <location>
        <begin position="14"/>
        <end position="69"/>
    </location>
</feature>
<dbReference type="AlphaFoldDB" id="A0A917K172"/>
<proteinExistence type="predicted"/>
<reference evidence="3" key="1">
    <citation type="journal article" date="2014" name="Int. J. Syst. Evol. Microbiol.">
        <title>Complete genome sequence of Corynebacterium casei LMG S-19264T (=DSM 44701T), isolated from a smear-ripened cheese.</title>
        <authorList>
            <consortium name="US DOE Joint Genome Institute (JGI-PGF)"/>
            <person name="Walter F."/>
            <person name="Albersmeier A."/>
            <person name="Kalinowski J."/>
            <person name="Ruckert C."/>
        </authorList>
    </citation>
    <scope>NUCLEOTIDE SEQUENCE</scope>
    <source>
        <strain evidence="3">JCM 18487</strain>
    </source>
</reference>
<evidence type="ECO:0000259" key="2">
    <source>
        <dbReference type="Pfam" id="PF11127"/>
    </source>
</evidence>
<dbReference type="EMBL" id="BMOY01000003">
    <property type="protein sequence ID" value="GGI96997.1"/>
    <property type="molecule type" value="Genomic_DNA"/>
</dbReference>
<dbReference type="RefSeq" id="WP_188880763.1">
    <property type="nucleotide sequence ID" value="NZ_BMOY01000003.1"/>
</dbReference>
<dbReference type="Proteomes" id="UP000637695">
    <property type="component" value="Unassembled WGS sequence"/>
</dbReference>
<accession>A0A917K172</accession>
<reference evidence="3" key="2">
    <citation type="submission" date="2020-09" db="EMBL/GenBank/DDBJ databases">
        <authorList>
            <person name="Sun Q."/>
            <person name="Ohkuma M."/>
        </authorList>
    </citation>
    <scope>NUCLEOTIDE SEQUENCE</scope>
    <source>
        <strain evidence="3">JCM 18487</strain>
    </source>
</reference>
<dbReference type="Pfam" id="PF11127">
    <property type="entry name" value="YgaP-like_TM"/>
    <property type="match status" value="1"/>
</dbReference>
<evidence type="ECO:0000313" key="4">
    <source>
        <dbReference type="Proteomes" id="UP000637695"/>
    </source>
</evidence>
<feature type="region of interest" description="Disordered" evidence="1">
    <location>
        <begin position="108"/>
        <end position="184"/>
    </location>
</feature>
<keyword evidence="4" id="KW-1185">Reference proteome</keyword>